<organism evidence="5 6">
    <name type="scientific">Monosiga brevicollis</name>
    <name type="common">Choanoflagellate</name>
    <dbReference type="NCBI Taxonomy" id="81824"/>
    <lineage>
        <taxon>Eukaryota</taxon>
        <taxon>Choanoflagellata</taxon>
        <taxon>Craspedida</taxon>
        <taxon>Salpingoecidae</taxon>
        <taxon>Monosiga</taxon>
    </lineage>
</organism>
<comment type="similarity">
    <text evidence="2">Belongs to the FAM81 family.</text>
</comment>
<evidence type="ECO:0000256" key="4">
    <source>
        <dbReference type="SAM" id="MobiDB-lite"/>
    </source>
</evidence>
<evidence type="ECO:0000256" key="2">
    <source>
        <dbReference type="ARBA" id="ARBA00046344"/>
    </source>
</evidence>
<dbReference type="PANTHER" id="PTHR22420:SF4">
    <property type="entry name" value="PROTEIN FAM81A"/>
    <property type="match status" value="1"/>
</dbReference>
<dbReference type="InParanoid" id="A9US28"/>
<dbReference type="Proteomes" id="UP000001357">
    <property type="component" value="Unassembled WGS sequence"/>
</dbReference>
<keyword evidence="1 3" id="KW-0175">Coiled coil</keyword>
<dbReference type="GeneID" id="5888546"/>
<feature type="compositionally biased region" description="Polar residues" evidence="4">
    <location>
        <begin position="40"/>
        <end position="56"/>
    </location>
</feature>
<dbReference type="EMBL" id="CH991544">
    <property type="protein sequence ID" value="EDQ92030.1"/>
    <property type="molecule type" value="Genomic_DNA"/>
</dbReference>
<dbReference type="KEGG" id="mbr:MONBRDRAFT_5657"/>
<accession>A9US28</accession>
<evidence type="ECO:0000256" key="1">
    <source>
        <dbReference type="ARBA" id="ARBA00023054"/>
    </source>
</evidence>
<keyword evidence="6" id="KW-1185">Reference proteome</keyword>
<feature type="compositionally biased region" description="Pro residues" evidence="4">
    <location>
        <begin position="81"/>
        <end position="91"/>
    </location>
</feature>
<evidence type="ECO:0000313" key="5">
    <source>
        <dbReference type="EMBL" id="EDQ92030.1"/>
    </source>
</evidence>
<dbReference type="PANTHER" id="PTHR22420">
    <property type="entry name" value="PROTEIN FAM81A"/>
    <property type="match status" value="1"/>
</dbReference>
<dbReference type="AlphaFoldDB" id="A9US28"/>
<dbReference type="RefSeq" id="XP_001743316.1">
    <property type="nucleotide sequence ID" value="XM_001743264.1"/>
</dbReference>
<reference evidence="5 6" key="1">
    <citation type="journal article" date="2008" name="Nature">
        <title>The genome of the choanoflagellate Monosiga brevicollis and the origin of metazoans.</title>
        <authorList>
            <consortium name="JGI Sequencing"/>
            <person name="King N."/>
            <person name="Westbrook M.J."/>
            <person name="Young S.L."/>
            <person name="Kuo A."/>
            <person name="Abedin M."/>
            <person name="Chapman J."/>
            <person name="Fairclough S."/>
            <person name="Hellsten U."/>
            <person name="Isogai Y."/>
            <person name="Letunic I."/>
            <person name="Marr M."/>
            <person name="Pincus D."/>
            <person name="Putnam N."/>
            <person name="Rokas A."/>
            <person name="Wright K.J."/>
            <person name="Zuzow R."/>
            <person name="Dirks W."/>
            <person name="Good M."/>
            <person name="Goodstein D."/>
            <person name="Lemons D."/>
            <person name="Li W."/>
            <person name="Lyons J.B."/>
            <person name="Morris A."/>
            <person name="Nichols S."/>
            <person name="Richter D.J."/>
            <person name="Salamov A."/>
            <person name="Bork P."/>
            <person name="Lim W.A."/>
            <person name="Manning G."/>
            <person name="Miller W.T."/>
            <person name="McGinnis W."/>
            <person name="Shapiro H."/>
            <person name="Tjian R."/>
            <person name="Grigoriev I.V."/>
            <person name="Rokhsar D."/>
        </authorList>
    </citation>
    <scope>NUCLEOTIDE SEQUENCE [LARGE SCALE GENOMIC DNA]</scope>
    <source>
        <strain evidence="6">MX1 / ATCC 50154</strain>
    </source>
</reference>
<sequence>MLGGSAKIIKFRDGSDWEDTHTRVEIERGEAQQRRRLVNHHQTGIRNDSSHGSTDTGKWHEQQGITSPHVDPSRIGRHAEPLPPIATPPPASRDEGSYSDSANPMPGRATMPSHARTNLDHLAHAQASTVRYLREALQLQTDIDERFQLSQDVWRDEKAKRALLKDHVASITAIVKHISRELERVEQSVQERMMATHEAVAQLRMRQDAGLGRIGWTEAQQEHINASIREAVIGLQSVQGSHQVQHSGAQAEHTGSLSAARLAGLQDEQAALSTRLAGLEARLQQQQPAIHSAHDATSELERRLVHQELQSATTVEDLRRAVADQADRQVSALQALRDELSRQRREDQETAKAALDAGLDQLRQALQTRMDKFEQETRDELDRLVTEQRQQRATQDDTRSSLEAAIDKLRESMRNKVKALEKALIEAAETSTAISEVSDLRHQELNARLNKVP</sequence>
<evidence type="ECO:0000313" key="6">
    <source>
        <dbReference type="Proteomes" id="UP000001357"/>
    </source>
</evidence>
<protein>
    <submittedName>
        <fullName evidence="5">Uncharacterized protein</fullName>
    </submittedName>
</protein>
<dbReference type="OMA" id="MMATHEA"/>
<feature type="region of interest" description="Disordered" evidence="4">
    <location>
        <begin position="28"/>
        <end position="113"/>
    </location>
</feature>
<gene>
    <name evidence="5" type="ORF">MONBRDRAFT_5657</name>
</gene>
<feature type="coiled-coil region" evidence="3">
    <location>
        <begin position="323"/>
        <end position="430"/>
    </location>
</feature>
<name>A9US28_MONBE</name>
<evidence type="ECO:0000256" key="3">
    <source>
        <dbReference type="SAM" id="Coils"/>
    </source>
</evidence>
<dbReference type="InterPro" id="IPR029619">
    <property type="entry name" value="FAM81"/>
</dbReference>
<dbReference type="FunCoup" id="A9US28">
    <property type="interactions" value="20"/>
</dbReference>
<feature type="compositionally biased region" description="Basic and acidic residues" evidence="4">
    <location>
        <begin position="71"/>
        <end position="80"/>
    </location>
</feature>
<proteinExistence type="inferred from homology"/>